<evidence type="ECO:0000313" key="1">
    <source>
        <dbReference type="EMBL" id="PVH97563.1"/>
    </source>
</evidence>
<dbReference type="InterPro" id="IPR008000">
    <property type="entry name" value="Rham/fucose_mutarotase"/>
</dbReference>
<dbReference type="EMBL" id="KZ805433">
    <property type="protein sequence ID" value="PVH97563.1"/>
    <property type="molecule type" value="Genomic_DNA"/>
</dbReference>
<name>A0A2V1DIW6_9PLEO</name>
<dbReference type="InterPro" id="IPR011008">
    <property type="entry name" value="Dimeric_a/b-barrel"/>
</dbReference>
<dbReference type="AlphaFoldDB" id="A0A2V1DIW6"/>
<organism evidence="1 2">
    <name type="scientific">Periconia macrospinosa</name>
    <dbReference type="NCBI Taxonomy" id="97972"/>
    <lineage>
        <taxon>Eukaryota</taxon>
        <taxon>Fungi</taxon>
        <taxon>Dikarya</taxon>
        <taxon>Ascomycota</taxon>
        <taxon>Pezizomycotina</taxon>
        <taxon>Dothideomycetes</taxon>
        <taxon>Pleosporomycetidae</taxon>
        <taxon>Pleosporales</taxon>
        <taxon>Massarineae</taxon>
        <taxon>Periconiaceae</taxon>
        <taxon>Periconia</taxon>
    </lineage>
</organism>
<protein>
    <submittedName>
        <fullName evidence="1">Rhamnose mutarotase</fullName>
    </submittedName>
</protein>
<dbReference type="Gene3D" id="3.30.70.100">
    <property type="match status" value="1"/>
</dbReference>
<accession>A0A2V1DIW6</accession>
<dbReference type="SUPFAM" id="SSF54909">
    <property type="entry name" value="Dimeric alpha+beta barrel"/>
    <property type="match status" value="1"/>
</dbReference>
<dbReference type="Proteomes" id="UP000244855">
    <property type="component" value="Unassembled WGS sequence"/>
</dbReference>
<proteinExistence type="predicted"/>
<gene>
    <name evidence="1" type="ORF">DM02DRAFT_597451</name>
</gene>
<reference evidence="1 2" key="1">
    <citation type="journal article" date="2018" name="Sci. Rep.">
        <title>Comparative genomics provides insights into the lifestyle and reveals functional heterogeneity of dark septate endophytic fungi.</title>
        <authorList>
            <person name="Knapp D.G."/>
            <person name="Nemeth J.B."/>
            <person name="Barry K."/>
            <person name="Hainaut M."/>
            <person name="Henrissat B."/>
            <person name="Johnson J."/>
            <person name="Kuo A."/>
            <person name="Lim J.H.P."/>
            <person name="Lipzen A."/>
            <person name="Nolan M."/>
            <person name="Ohm R.A."/>
            <person name="Tamas L."/>
            <person name="Grigoriev I.V."/>
            <person name="Spatafora J.W."/>
            <person name="Nagy L.G."/>
            <person name="Kovacs G.M."/>
        </authorList>
    </citation>
    <scope>NUCLEOTIDE SEQUENCE [LARGE SCALE GENOMIC DNA]</scope>
    <source>
        <strain evidence="1 2">DSE2036</strain>
    </source>
</reference>
<dbReference type="Pfam" id="PF05336">
    <property type="entry name" value="rhaM"/>
    <property type="match status" value="1"/>
</dbReference>
<dbReference type="PANTHER" id="PTHR34389:SF2">
    <property type="entry name" value="L-RHAMNOSE MUTAROTASE"/>
    <property type="match status" value="1"/>
</dbReference>
<sequence>MTTAALAAQEQQQGPRRIAQYIYLQPGSEAAYRECHAKVWPKVLEQIKDSNIEDYSINIIPSPSPSSTTTHHPIILVATFKYTGTSYSADMARMAANETVQEWWNMTDAMQVSPVEGATGSMGEKGWWGQCEEVFRLE</sequence>
<dbReference type="PANTHER" id="PTHR34389">
    <property type="entry name" value="L-RHAMNOSE MUTAROTASE"/>
    <property type="match status" value="1"/>
</dbReference>
<keyword evidence="2" id="KW-1185">Reference proteome</keyword>
<evidence type="ECO:0000313" key="2">
    <source>
        <dbReference type="Proteomes" id="UP000244855"/>
    </source>
</evidence>
<dbReference type="OrthoDB" id="9981546at2759"/>
<dbReference type="GO" id="GO:0016857">
    <property type="term" value="F:racemase and epimerase activity, acting on carbohydrates and derivatives"/>
    <property type="evidence" value="ECO:0007669"/>
    <property type="project" value="InterPro"/>
</dbReference>
<dbReference type="STRING" id="97972.A0A2V1DIW6"/>